<accession>W6M241</accession>
<dbReference type="STRING" id="1400863.BN873_150305"/>
<feature type="binding site" evidence="7">
    <location>
        <position position="155"/>
    </location>
    <ligand>
        <name>FMN</name>
        <dbReference type="ChEBI" id="CHEBI:58210"/>
    </ligand>
</feature>
<keyword evidence="3 7" id="KW-0288">FMN</keyword>
<keyword evidence="2 7" id="KW-0285">Flavoprotein</keyword>
<dbReference type="InterPro" id="IPR003382">
    <property type="entry name" value="Flavoprotein"/>
</dbReference>
<dbReference type="Gene3D" id="3.40.50.1950">
    <property type="entry name" value="Flavin prenyltransferase-like"/>
    <property type="match status" value="1"/>
</dbReference>
<evidence type="ECO:0000256" key="7">
    <source>
        <dbReference type="HAMAP-Rule" id="MF_01984"/>
    </source>
</evidence>
<dbReference type="Proteomes" id="UP000035760">
    <property type="component" value="Unassembled WGS sequence"/>
</dbReference>
<feature type="domain" description="Flavoprotein" evidence="8">
    <location>
        <begin position="23"/>
        <end position="206"/>
    </location>
</feature>
<reference evidence="9" key="2">
    <citation type="submission" date="2014-03" db="EMBL/GenBank/DDBJ databases">
        <title>Candidatus Competibacter-lineage genomes retrieved from metagenomes reveal functional metabolic diversity.</title>
        <authorList>
            <person name="McIlroy S.J."/>
            <person name="Albertsen M."/>
            <person name="Andresen E.K."/>
            <person name="Saunders A.M."/>
            <person name="Kristiansen R."/>
            <person name="Stokholm-Bjerregaard M."/>
            <person name="Nielsen K.L."/>
            <person name="Nielsen P.H."/>
        </authorList>
    </citation>
    <scope>NUCLEOTIDE SEQUENCE</scope>
    <source>
        <strain evidence="9">Run_A_D11</strain>
    </source>
</reference>
<feature type="binding site" evidence="7">
    <location>
        <position position="55"/>
    </location>
    <ligand>
        <name>FMN</name>
        <dbReference type="ChEBI" id="CHEBI:58210"/>
    </ligand>
</feature>
<feature type="binding site" evidence="7">
    <location>
        <begin position="29"/>
        <end position="31"/>
    </location>
    <ligand>
        <name>FMN</name>
        <dbReference type="ChEBI" id="CHEBI:58210"/>
    </ligand>
</feature>
<dbReference type="InterPro" id="IPR036551">
    <property type="entry name" value="Flavin_trans-like"/>
</dbReference>
<sequence length="226" mass="24570">MSTDDQYAQQGIPAPQWLAPRPIVLGMTGASGADYGLRLLQCVLAAGRPVQLLISKAAQIVIRMETDLHLPARPRDIQRVLIKHYHCDPAQLRVFGPDEWTAPPASGSASAKAMVVCPCTTGALAAIANGNSDNLLERAADVTLKEGRKLILVLRETPLSTIHLENMLRLARAGAVILPANPGFYYRPATVAELIDFIVARVLDQLEIPHTLLPRWGEEAAQDEFT</sequence>
<gene>
    <name evidence="7" type="primary">ubiX</name>
    <name evidence="9" type="ORF">BN873_150305</name>
</gene>
<reference evidence="9" key="1">
    <citation type="submission" date="2013-07" db="EMBL/GenBank/DDBJ databases">
        <authorList>
            <person name="McIlroy S."/>
        </authorList>
    </citation>
    <scope>NUCLEOTIDE SEQUENCE [LARGE SCALE GENOMIC DNA]</scope>
    <source>
        <strain evidence="9">Run_A_D11</strain>
    </source>
</reference>
<dbReference type="Pfam" id="PF02441">
    <property type="entry name" value="Flavoprotein"/>
    <property type="match status" value="1"/>
</dbReference>
<proteinExistence type="inferred from homology"/>
<dbReference type="GO" id="GO:0106141">
    <property type="term" value="F:flavin prenyltransferase activity"/>
    <property type="evidence" value="ECO:0007669"/>
    <property type="project" value="UniProtKB-EC"/>
</dbReference>
<evidence type="ECO:0000256" key="6">
    <source>
        <dbReference type="ARBA" id="ARBA00060793"/>
    </source>
</evidence>
<keyword evidence="10" id="KW-1185">Reference proteome</keyword>
<keyword evidence="9" id="KW-0456">Lyase</keyword>
<dbReference type="EC" id="2.5.1.129" evidence="7"/>
<comment type="function">
    <text evidence="7">Flavin prenyltransferase that catalyzes the synthesis of the prenylated FMN cofactor (prenyl-FMN) for 4-hydroxy-3-polyprenylbenzoic acid decarboxylase UbiD. The prenyltransferase is metal-independent and links a dimethylallyl moiety from dimethylallyl monophosphate (DMAP) to the flavin N5 and C6 atoms of FMN.</text>
</comment>
<evidence type="ECO:0000256" key="5">
    <source>
        <dbReference type="ARBA" id="ARBA00050612"/>
    </source>
</evidence>
<evidence type="ECO:0000256" key="2">
    <source>
        <dbReference type="ARBA" id="ARBA00022630"/>
    </source>
</evidence>
<dbReference type="EMBL" id="CBTJ020000020">
    <property type="protein sequence ID" value="CDI01517.1"/>
    <property type="molecule type" value="Genomic_DNA"/>
</dbReference>
<dbReference type="PANTHER" id="PTHR43374:SF1">
    <property type="entry name" value="FLAVIN PRENYLTRANSFERASE PAD1, MITOCHONDRIAL"/>
    <property type="match status" value="1"/>
</dbReference>
<feature type="binding site" evidence="7">
    <location>
        <position position="201"/>
    </location>
    <ligand>
        <name>dimethylallyl phosphate</name>
        <dbReference type="ChEBI" id="CHEBI:88052"/>
    </ligand>
</feature>
<comment type="catalytic activity">
    <reaction evidence="5 7">
        <text>dimethylallyl phosphate + FMNH2 = prenylated FMNH2 + phosphate</text>
        <dbReference type="Rhea" id="RHEA:37743"/>
        <dbReference type="ChEBI" id="CHEBI:43474"/>
        <dbReference type="ChEBI" id="CHEBI:57618"/>
        <dbReference type="ChEBI" id="CHEBI:87467"/>
        <dbReference type="ChEBI" id="CHEBI:88052"/>
        <dbReference type="EC" id="2.5.1.129"/>
    </reaction>
</comment>
<evidence type="ECO:0000313" key="9">
    <source>
        <dbReference type="EMBL" id="CDI01517.1"/>
    </source>
</evidence>
<keyword evidence="1 7" id="KW-0637">Prenyltransferase</keyword>
<evidence type="ECO:0000256" key="1">
    <source>
        <dbReference type="ARBA" id="ARBA00022602"/>
    </source>
</evidence>
<dbReference type="AlphaFoldDB" id="W6M241"/>
<evidence type="ECO:0000256" key="3">
    <source>
        <dbReference type="ARBA" id="ARBA00022643"/>
    </source>
</evidence>
<feature type="binding site" evidence="7">
    <location>
        <position position="185"/>
    </location>
    <ligand>
        <name>dimethylallyl phosphate</name>
        <dbReference type="ChEBI" id="CHEBI:88052"/>
    </ligand>
</feature>
<dbReference type="SUPFAM" id="SSF52507">
    <property type="entry name" value="Homo-oligomeric flavin-containing Cys decarboxylases, HFCD"/>
    <property type="match status" value="1"/>
</dbReference>
<evidence type="ECO:0000259" key="8">
    <source>
        <dbReference type="Pfam" id="PF02441"/>
    </source>
</evidence>
<organism evidence="9 10">
    <name type="scientific">Candidatus Competibacter denitrificans Run_A_D11</name>
    <dbReference type="NCBI Taxonomy" id="1400863"/>
    <lineage>
        <taxon>Bacteria</taxon>
        <taxon>Pseudomonadati</taxon>
        <taxon>Pseudomonadota</taxon>
        <taxon>Gammaproteobacteria</taxon>
        <taxon>Candidatus Competibacteraceae</taxon>
        <taxon>Candidatus Competibacter</taxon>
    </lineage>
</organism>
<dbReference type="GO" id="GO:0016831">
    <property type="term" value="F:carboxy-lyase activity"/>
    <property type="evidence" value="ECO:0007669"/>
    <property type="project" value="TreeGrafter"/>
</dbReference>
<protein>
    <recommendedName>
        <fullName evidence="7">Flavin prenyltransferase UbiX</fullName>
        <ecNumber evidence="7">2.5.1.129</ecNumber>
    </recommendedName>
</protein>
<dbReference type="InterPro" id="IPR004507">
    <property type="entry name" value="UbiX-like"/>
</dbReference>
<name>W6M241_9GAMM</name>
<comment type="similarity">
    <text evidence="6 7">Belongs to the UbiX/PAD1 family.</text>
</comment>
<dbReference type="NCBIfam" id="TIGR00421">
    <property type="entry name" value="ubiX_pad"/>
    <property type="match status" value="1"/>
</dbReference>
<evidence type="ECO:0000313" key="10">
    <source>
        <dbReference type="Proteomes" id="UP000035760"/>
    </source>
</evidence>
<evidence type="ECO:0000256" key="4">
    <source>
        <dbReference type="ARBA" id="ARBA00022679"/>
    </source>
</evidence>
<comment type="caution">
    <text evidence="7">Lacks conserved residue(s) required for the propagation of feature annotation.</text>
</comment>
<dbReference type="PANTHER" id="PTHR43374">
    <property type="entry name" value="FLAVIN PRENYLTRANSFERASE"/>
    <property type="match status" value="1"/>
</dbReference>
<keyword evidence="4 7" id="KW-0808">Transferase</keyword>
<comment type="caution">
    <text evidence="9">The sequence shown here is derived from an EMBL/GenBank/DDBJ whole genome shotgun (WGS) entry which is preliminary data.</text>
</comment>
<dbReference type="HAMAP" id="MF_01984">
    <property type="entry name" value="ubiX_pad"/>
    <property type="match status" value="1"/>
</dbReference>
<dbReference type="FunFam" id="3.40.50.1950:FF:000001">
    <property type="entry name" value="Flavin prenyltransferase UbiX"/>
    <property type="match status" value="1"/>
</dbReference>